<dbReference type="GO" id="GO:0005829">
    <property type="term" value="C:cytosol"/>
    <property type="evidence" value="ECO:0000318"/>
    <property type="project" value="GO_Central"/>
</dbReference>
<evidence type="ECO:0000256" key="2">
    <source>
        <dbReference type="ARBA" id="ARBA00023054"/>
    </source>
</evidence>
<sequence length="487" mass="54096">MDSAGGITRKTMLRNRRQNGSGSPRSTASSPTGSPRIIVTRSIGGSPRTEVGEIDTRSPFQSVRAAVSLFGEAGTGSSPKAKPLTFKKSKTAEEKESQLNLALRELDNLKQQIRSTETTKGHALRELENAKTTLQELTGQLETLCKSKQAAIEATEAAKARARQLQDEKSNSELDEHRYLLVANKEESPLRTAKEEAEKKIRDENLVEKLEETNKAIESLQEQLNNVRALDLDSFAKTSSELDRTKKAFQEIVDEERSFRSLVDSLQAELDCFKGHNSQLKKKADEAEALAENLRLDLDNSKKELEAKTPKGDIQQFTSEAVHFLQEAEEMKKKAELLRQEAVTARAEAKEAEERLKVTAAETLASDQIHNSSITEDASDLISPESNRIIKLAVEKYEALSKKVEEIRNEADIKVATAMAQVETITANEKEALVKVEAGLKEKRDIEVAIKEALKAAEMAEAAKKVVEGQLKKKTSKAIRSRSWRIF</sequence>
<comment type="similarity">
    <text evidence="1">Belongs to the WEB family.</text>
</comment>
<name>A0A1S3X283_TOBAC</name>
<feature type="compositionally biased region" description="Polar residues" evidence="4">
    <location>
        <begin position="18"/>
        <end position="33"/>
    </location>
</feature>
<feature type="coiled-coil region" evidence="3">
    <location>
        <begin position="263"/>
        <end position="362"/>
    </location>
</feature>
<evidence type="ECO:0000313" key="5">
    <source>
        <dbReference type="RefSeq" id="XP_016434007.1"/>
    </source>
</evidence>
<feature type="region of interest" description="Disordered" evidence="4">
    <location>
        <begin position="70"/>
        <end position="93"/>
    </location>
</feature>
<feature type="region of interest" description="Disordered" evidence="4">
    <location>
        <begin position="1"/>
        <end position="53"/>
    </location>
</feature>
<keyword evidence="2 3" id="KW-0175">Coiled coil</keyword>
<dbReference type="GO" id="GO:0009903">
    <property type="term" value="P:chloroplast avoidance movement"/>
    <property type="evidence" value="ECO:0000318"/>
    <property type="project" value="GO_Central"/>
</dbReference>
<evidence type="ECO:0000256" key="4">
    <source>
        <dbReference type="SAM" id="MobiDB-lite"/>
    </source>
</evidence>
<dbReference type="Pfam" id="PF05701">
    <property type="entry name" value="WEMBL"/>
    <property type="match status" value="1"/>
</dbReference>
<dbReference type="KEGG" id="nta:107760470"/>
<protein>
    <submittedName>
        <fullName evidence="5">WEB family protein At5g55860-like isoform X1</fullName>
    </submittedName>
</protein>
<evidence type="ECO:0000256" key="1">
    <source>
        <dbReference type="ARBA" id="ARBA00005485"/>
    </source>
</evidence>
<organism evidence="5">
    <name type="scientific">Nicotiana tabacum</name>
    <name type="common">Common tobacco</name>
    <dbReference type="NCBI Taxonomy" id="4097"/>
    <lineage>
        <taxon>Eukaryota</taxon>
        <taxon>Viridiplantae</taxon>
        <taxon>Streptophyta</taxon>
        <taxon>Embryophyta</taxon>
        <taxon>Tracheophyta</taxon>
        <taxon>Spermatophyta</taxon>
        <taxon>Magnoliopsida</taxon>
        <taxon>eudicotyledons</taxon>
        <taxon>Gunneridae</taxon>
        <taxon>Pentapetalae</taxon>
        <taxon>asterids</taxon>
        <taxon>lamiids</taxon>
        <taxon>Solanales</taxon>
        <taxon>Solanaceae</taxon>
        <taxon>Nicotianoideae</taxon>
        <taxon>Nicotianeae</taxon>
        <taxon>Nicotiana</taxon>
    </lineage>
</organism>
<dbReference type="GO" id="GO:0009904">
    <property type="term" value="P:chloroplast accumulation movement"/>
    <property type="evidence" value="ECO:0000318"/>
    <property type="project" value="GO_Central"/>
</dbReference>
<dbReference type="AlphaFoldDB" id="A0A1S3X283"/>
<evidence type="ECO:0000256" key="3">
    <source>
        <dbReference type="SAM" id="Coils"/>
    </source>
</evidence>
<dbReference type="RefSeq" id="XP_016434007.1">
    <property type="nucleotide sequence ID" value="XM_016578521.1"/>
</dbReference>
<dbReference type="InterPro" id="IPR008545">
    <property type="entry name" value="Web"/>
</dbReference>
<reference evidence="5" key="1">
    <citation type="submission" date="2025-08" db="UniProtKB">
        <authorList>
            <consortium name="RefSeq"/>
        </authorList>
    </citation>
    <scope>IDENTIFICATION</scope>
</reference>
<dbReference type="PANTHER" id="PTHR32054">
    <property type="entry name" value="HEAVY CHAIN, PUTATIVE, EXPRESSED-RELATED-RELATED"/>
    <property type="match status" value="1"/>
</dbReference>
<dbReference type="OMA" id="TCEAVQF"/>
<accession>A0A1S3X283</accession>
<dbReference type="OrthoDB" id="1298655at2759"/>
<dbReference type="PANTHER" id="PTHR32054:SF58">
    <property type="entry name" value="MYOSIN HEAVY CHAIN"/>
    <property type="match status" value="1"/>
</dbReference>
<dbReference type="STRING" id="4097.A0A1S3X283"/>
<dbReference type="PaxDb" id="4097-A0A1S3X283"/>
<proteinExistence type="inferred from homology"/>
<gene>
    <name evidence="5" type="primary">LOC107760470</name>
</gene>